<sequence>MKIVPASIEEKINRVDRQYSLAIGIGSAILAAWSLFRVIWLLYISMTFGWFVGALAFQLVLWGVIGAVAAVAAIGFLTRYTKGPGSERV</sequence>
<keyword evidence="1" id="KW-0472">Membrane</keyword>
<accession>A0A1X2AVZ7</accession>
<evidence type="ECO:0000256" key="1">
    <source>
        <dbReference type="SAM" id="Phobius"/>
    </source>
</evidence>
<keyword evidence="1" id="KW-0812">Transmembrane</keyword>
<dbReference type="OrthoDB" id="4735250at2"/>
<gene>
    <name evidence="2" type="ORF">AWC22_07650</name>
</gene>
<protein>
    <submittedName>
        <fullName evidence="2">Uncharacterized protein</fullName>
    </submittedName>
</protein>
<dbReference type="GeneID" id="93495092"/>
<dbReference type="Proteomes" id="UP000193087">
    <property type="component" value="Unassembled WGS sequence"/>
</dbReference>
<feature type="transmembrane region" description="Helical" evidence="1">
    <location>
        <begin position="21"/>
        <end position="44"/>
    </location>
</feature>
<organism evidence="2 3">
    <name type="scientific">Mycobacterium riyadhense</name>
    <dbReference type="NCBI Taxonomy" id="486698"/>
    <lineage>
        <taxon>Bacteria</taxon>
        <taxon>Bacillati</taxon>
        <taxon>Actinomycetota</taxon>
        <taxon>Actinomycetes</taxon>
        <taxon>Mycobacteriales</taxon>
        <taxon>Mycobacteriaceae</taxon>
        <taxon>Mycobacterium</taxon>
    </lineage>
</organism>
<reference evidence="2 3" key="1">
    <citation type="submission" date="2016-01" db="EMBL/GenBank/DDBJ databases">
        <title>The new phylogeny of the genus Mycobacterium.</title>
        <authorList>
            <person name="Tarcisio F."/>
            <person name="Conor M."/>
            <person name="Antonella G."/>
            <person name="Elisabetta G."/>
            <person name="Giulia F.S."/>
            <person name="Sara T."/>
            <person name="Anna F."/>
            <person name="Clotilde B."/>
            <person name="Roberto B."/>
            <person name="Veronica D.S."/>
            <person name="Fabio R."/>
            <person name="Monica P."/>
            <person name="Olivier J."/>
            <person name="Enrico T."/>
            <person name="Nicola S."/>
        </authorList>
    </citation>
    <scope>NUCLEOTIDE SEQUENCE [LARGE SCALE GENOMIC DNA]</scope>
    <source>
        <strain evidence="2 3">DSM 45176</strain>
    </source>
</reference>
<evidence type="ECO:0000313" key="3">
    <source>
        <dbReference type="Proteomes" id="UP000193087"/>
    </source>
</evidence>
<name>A0A1X2AVZ7_9MYCO</name>
<proteinExistence type="predicted"/>
<dbReference type="EMBL" id="LQPQ01000260">
    <property type="protein sequence ID" value="ORW55527.1"/>
    <property type="molecule type" value="Genomic_DNA"/>
</dbReference>
<dbReference type="AlphaFoldDB" id="A0A1X2AVZ7"/>
<feature type="transmembrane region" description="Helical" evidence="1">
    <location>
        <begin position="50"/>
        <end position="78"/>
    </location>
</feature>
<comment type="caution">
    <text evidence="2">The sequence shown here is derived from an EMBL/GenBank/DDBJ whole genome shotgun (WGS) entry which is preliminary data.</text>
</comment>
<keyword evidence="3" id="KW-1185">Reference proteome</keyword>
<evidence type="ECO:0000313" key="2">
    <source>
        <dbReference type="EMBL" id="ORW55527.1"/>
    </source>
</evidence>
<dbReference type="RefSeq" id="WP_085253544.1">
    <property type="nucleotide sequence ID" value="NZ_CAJMWI010000001.1"/>
</dbReference>
<dbReference type="STRING" id="486698.AWC22_07650"/>
<keyword evidence="1" id="KW-1133">Transmembrane helix</keyword>